<dbReference type="GO" id="GO:0004620">
    <property type="term" value="F:phospholipase activity"/>
    <property type="evidence" value="ECO:0007669"/>
    <property type="project" value="InterPro"/>
</dbReference>
<dbReference type="Pfam" id="PF04916">
    <property type="entry name" value="Phospholip_B"/>
    <property type="match status" value="2"/>
</dbReference>
<dbReference type="Proteomes" id="UP000005408">
    <property type="component" value="Unassembled WGS sequence"/>
</dbReference>
<evidence type="ECO:0000313" key="8">
    <source>
        <dbReference type="EnsemblMetazoa" id="G640.3:cds"/>
    </source>
</evidence>
<keyword evidence="6" id="KW-0325">Glycoprotein</keyword>
<keyword evidence="2 7" id="KW-0732">Signal</keyword>
<proteinExistence type="inferred from homology"/>
<dbReference type="EnsemblMetazoa" id="G640.3">
    <property type="protein sequence ID" value="G640.3:cds"/>
    <property type="gene ID" value="G640"/>
</dbReference>
<evidence type="ECO:0000256" key="5">
    <source>
        <dbReference type="ARBA" id="ARBA00023098"/>
    </source>
</evidence>
<dbReference type="InterPro" id="IPR043042">
    <property type="entry name" value="PLipase_B-like_dom3"/>
</dbReference>
<comment type="similarity">
    <text evidence="1 7">Belongs to the phospholipase B-like family.</text>
</comment>
<feature type="signal peptide" evidence="7">
    <location>
        <begin position="1"/>
        <end position="20"/>
    </location>
</feature>
<dbReference type="EC" id="3.1.1.-" evidence="7"/>
<evidence type="ECO:0000256" key="3">
    <source>
        <dbReference type="ARBA" id="ARBA00022801"/>
    </source>
</evidence>
<feature type="chain" id="PRO_5036517851" description="Phospholipase B-like" evidence="7">
    <location>
        <begin position="21"/>
        <end position="233"/>
    </location>
</feature>
<protein>
    <recommendedName>
        <fullName evidence="7">Phospholipase B-like</fullName>
        <ecNumber evidence="7">3.1.1.-</ecNumber>
    </recommendedName>
</protein>
<evidence type="ECO:0000313" key="9">
    <source>
        <dbReference type="Proteomes" id="UP000005408"/>
    </source>
</evidence>
<keyword evidence="9" id="KW-1185">Reference proteome</keyword>
<keyword evidence="3 7" id="KW-0378">Hydrolase</keyword>
<reference evidence="8" key="1">
    <citation type="submission" date="2022-08" db="UniProtKB">
        <authorList>
            <consortium name="EnsemblMetazoa"/>
        </authorList>
    </citation>
    <scope>IDENTIFICATION</scope>
    <source>
        <strain evidence="8">05x7-T-G4-1.051#20</strain>
    </source>
</reference>
<dbReference type="InterPro" id="IPR043040">
    <property type="entry name" value="PLipase_B-like_dom1"/>
</dbReference>
<evidence type="ECO:0000256" key="6">
    <source>
        <dbReference type="ARBA" id="ARBA00023180"/>
    </source>
</evidence>
<dbReference type="GO" id="GO:0009395">
    <property type="term" value="P:phospholipid catabolic process"/>
    <property type="evidence" value="ECO:0007669"/>
    <property type="project" value="TreeGrafter"/>
</dbReference>
<dbReference type="PANTHER" id="PTHR12370:SF1">
    <property type="entry name" value="PHOSPHOLIPASE B-LIKE 1"/>
    <property type="match status" value="1"/>
</dbReference>
<dbReference type="PANTHER" id="PTHR12370">
    <property type="entry name" value="PHOSPHOLIPASE B-RELATED"/>
    <property type="match status" value="1"/>
</dbReference>
<accession>A0A8W8NLQ9</accession>
<name>A0A8W8NLQ9_MAGGI</name>
<dbReference type="Gene3D" id="2.10.70.60">
    <property type="entry name" value="Phospholipase B-like, domain 1"/>
    <property type="match status" value="1"/>
</dbReference>
<dbReference type="AlphaFoldDB" id="A0A8W8NLQ9"/>
<sequence>MIERSLRVLLLLQFLYFATGEYNYGTVTCKNQACKYRPNVLDYKATACGTYNDTLTQTGWGVLDIVGGQGDDADLDIMYGAGYLEGVFTAERIWQHYQNVQDFFFRKRDADKLKKLKIFRRDEGKVVDLDTMKHIMRYNDFKNDPYSEGNSCNTICCRGDLRDADPKPSGCYDTKVSDYKMALNFEADIINGPTRGTGLPPFSWTSEFNQTHMGLPTTYNFDFLRTSPKFKTP</sequence>
<evidence type="ECO:0000256" key="2">
    <source>
        <dbReference type="ARBA" id="ARBA00022729"/>
    </source>
</evidence>
<comment type="function">
    <text evidence="7">Putative phospholipase.</text>
</comment>
<evidence type="ECO:0000256" key="7">
    <source>
        <dbReference type="RuleBase" id="RU364138"/>
    </source>
</evidence>
<evidence type="ECO:0000256" key="1">
    <source>
        <dbReference type="ARBA" id="ARBA00007835"/>
    </source>
</evidence>
<keyword evidence="5 7" id="KW-0443">Lipid metabolism</keyword>
<dbReference type="InterPro" id="IPR007000">
    <property type="entry name" value="PLipase_B-like"/>
</dbReference>
<organism evidence="8 9">
    <name type="scientific">Magallana gigas</name>
    <name type="common">Pacific oyster</name>
    <name type="synonym">Crassostrea gigas</name>
    <dbReference type="NCBI Taxonomy" id="29159"/>
    <lineage>
        <taxon>Eukaryota</taxon>
        <taxon>Metazoa</taxon>
        <taxon>Spiralia</taxon>
        <taxon>Lophotrochozoa</taxon>
        <taxon>Mollusca</taxon>
        <taxon>Bivalvia</taxon>
        <taxon>Autobranchia</taxon>
        <taxon>Pteriomorphia</taxon>
        <taxon>Ostreida</taxon>
        <taxon>Ostreoidea</taxon>
        <taxon>Ostreidae</taxon>
        <taxon>Magallana</taxon>
    </lineage>
</organism>
<evidence type="ECO:0000256" key="4">
    <source>
        <dbReference type="ARBA" id="ARBA00022963"/>
    </source>
</evidence>
<dbReference type="GO" id="GO:0005576">
    <property type="term" value="C:extracellular region"/>
    <property type="evidence" value="ECO:0007669"/>
    <property type="project" value="TreeGrafter"/>
</dbReference>
<keyword evidence="4 7" id="KW-0442">Lipid degradation</keyword>
<dbReference type="Gene3D" id="3.60.60.20">
    <property type="match status" value="1"/>
</dbReference>